<gene>
    <name evidence="2" type="ORF">GCM10009811_20130</name>
</gene>
<evidence type="ECO:0000313" key="2">
    <source>
        <dbReference type="EMBL" id="GAA1795787.1"/>
    </source>
</evidence>
<evidence type="ECO:0000313" key="3">
    <source>
        <dbReference type="Proteomes" id="UP001499938"/>
    </source>
</evidence>
<dbReference type="CDD" id="cd07750">
    <property type="entry name" value="PolyPPase_VTC_like"/>
    <property type="match status" value="1"/>
</dbReference>
<protein>
    <submittedName>
        <fullName evidence="2">VTC domain-containing protein</fullName>
    </submittedName>
</protein>
<dbReference type="InterPro" id="IPR018966">
    <property type="entry name" value="VTC_domain"/>
</dbReference>
<dbReference type="Gene3D" id="3.20.100.30">
    <property type="entry name" value="VTC, catalytic tunnel domain"/>
    <property type="match status" value="1"/>
</dbReference>
<dbReference type="RefSeq" id="WP_344084437.1">
    <property type="nucleotide sequence ID" value="NZ_BAAAPO010000032.1"/>
</dbReference>
<keyword evidence="3" id="KW-1185">Reference proteome</keyword>
<proteinExistence type="predicted"/>
<dbReference type="Proteomes" id="UP001499938">
    <property type="component" value="Unassembled WGS sequence"/>
</dbReference>
<accession>A0ABN2LPJ8</accession>
<dbReference type="InterPro" id="IPR042267">
    <property type="entry name" value="VTC_sf"/>
</dbReference>
<sequence>MTATIATKEAVISRAEETIPAPVGADLAPISLPELVAAGELLTRVDRKYVVPLATIKRLADRLGPDSRILQIDGARTFGYRSIYWDTAELASFTAAGQGRRRRFKVRSRAYVDTGATFLEVKTRGPRGTTVKERIEHPEILSARLDVEASDFVSDRLAAHGVEGIDARALQATLITRYRRMTIATVTAEGSLTRATIDTDLRFRVPAGAALDLPGLAIIETKGTSTPSAVDRALWALGHRPVRVSKYGTGLRALRPELPDLKWHRTLHQHFLTA</sequence>
<organism evidence="2 3">
    <name type="scientific">Nostocoides veronense</name>
    <dbReference type="NCBI Taxonomy" id="330836"/>
    <lineage>
        <taxon>Bacteria</taxon>
        <taxon>Bacillati</taxon>
        <taxon>Actinomycetota</taxon>
        <taxon>Actinomycetes</taxon>
        <taxon>Micrococcales</taxon>
        <taxon>Intrasporangiaceae</taxon>
        <taxon>Nostocoides</taxon>
    </lineage>
</organism>
<evidence type="ECO:0000259" key="1">
    <source>
        <dbReference type="Pfam" id="PF09359"/>
    </source>
</evidence>
<comment type="caution">
    <text evidence="2">The sequence shown here is derived from an EMBL/GenBank/DDBJ whole genome shotgun (WGS) entry which is preliminary data.</text>
</comment>
<name>A0ABN2LPJ8_9MICO</name>
<dbReference type="EMBL" id="BAAAPO010000032">
    <property type="protein sequence ID" value="GAA1795787.1"/>
    <property type="molecule type" value="Genomic_DNA"/>
</dbReference>
<dbReference type="Pfam" id="PF09359">
    <property type="entry name" value="VTC"/>
    <property type="match status" value="1"/>
</dbReference>
<reference evidence="2 3" key="1">
    <citation type="journal article" date="2019" name="Int. J. Syst. Evol. Microbiol.">
        <title>The Global Catalogue of Microorganisms (GCM) 10K type strain sequencing project: providing services to taxonomists for standard genome sequencing and annotation.</title>
        <authorList>
            <consortium name="The Broad Institute Genomics Platform"/>
            <consortium name="The Broad Institute Genome Sequencing Center for Infectious Disease"/>
            <person name="Wu L."/>
            <person name="Ma J."/>
        </authorList>
    </citation>
    <scope>NUCLEOTIDE SEQUENCE [LARGE SCALE GENOMIC DNA]</scope>
    <source>
        <strain evidence="2 3">JCM 15592</strain>
    </source>
</reference>
<feature type="domain" description="VTC" evidence="1">
    <location>
        <begin position="44"/>
        <end position="254"/>
    </location>
</feature>